<comment type="caution">
    <text evidence="3">The sequence shown here is derived from an EMBL/GenBank/DDBJ whole genome shotgun (WGS) entry which is preliminary data.</text>
</comment>
<name>A0A4R1YVJ8_9RHOB</name>
<keyword evidence="2" id="KW-0472">Membrane</keyword>
<gene>
    <name evidence="3" type="ORF">EV216_10813</name>
</gene>
<accession>A0A4R1YVJ8</accession>
<evidence type="ECO:0000313" key="4">
    <source>
        <dbReference type="Proteomes" id="UP000295277"/>
    </source>
</evidence>
<evidence type="ECO:0000313" key="3">
    <source>
        <dbReference type="EMBL" id="TCM85162.1"/>
    </source>
</evidence>
<dbReference type="AlphaFoldDB" id="A0A4R1YVJ8"/>
<sequence length="114" mass="12359">MTTVSRRGVEMGVDMNDSPEPEALPPNLKLLRVLVTVLMVTMIAGFLVIVALFVIRMPGGGTLPLPEAVRLPDGATATAFTRGRDWVAVVTADDRILIFDAETGALRQTVRIER</sequence>
<keyword evidence="2" id="KW-0812">Transmembrane</keyword>
<dbReference type="Proteomes" id="UP000295277">
    <property type="component" value="Unassembled WGS sequence"/>
</dbReference>
<dbReference type="InterPro" id="IPR045519">
    <property type="entry name" value="DUF6476"/>
</dbReference>
<dbReference type="Pfam" id="PF20082">
    <property type="entry name" value="DUF6476"/>
    <property type="match status" value="1"/>
</dbReference>
<evidence type="ECO:0000256" key="2">
    <source>
        <dbReference type="SAM" id="Phobius"/>
    </source>
</evidence>
<keyword evidence="2" id="KW-1133">Transmembrane helix</keyword>
<evidence type="ECO:0000256" key="1">
    <source>
        <dbReference type="SAM" id="MobiDB-lite"/>
    </source>
</evidence>
<keyword evidence="4" id="KW-1185">Reference proteome</keyword>
<protein>
    <submittedName>
        <fullName evidence="3">Uncharacterized protein</fullName>
    </submittedName>
</protein>
<dbReference type="EMBL" id="SLVM01000008">
    <property type="protein sequence ID" value="TCM85162.1"/>
    <property type="molecule type" value="Genomic_DNA"/>
</dbReference>
<feature type="region of interest" description="Disordered" evidence="1">
    <location>
        <begin position="1"/>
        <end position="20"/>
    </location>
</feature>
<feature type="transmembrane region" description="Helical" evidence="2">
    <location>
        <begin position="30"/>
        <end position="55"/>
    </location>
</feature>
<organism evidence="3 4">
    <name type="scientific">Rhodovulum steppense</name>
    <dbReference type="NCBI Taxonomy" id="540251"/>
    <lineage>
        <taxon>Bacteria</taxon>
        <taxon>Pseudomonadati</taxon>
        <taxon>Pseudomonadota</taxon>
        <taxon>Alphaproteobacteria</taxon>
        <taxon>Rhodobacterales</taxon>
        <taxon>Paracoccaceae</taxon>
        <taxon>Rhodovulum</taxon>
    </lineage>
</organism>
<proteinExistence type="predicted"/>
<reference evidence="3 4" key="1">
    <citation type="submission" date="2019-03" db="EMBL/GenBank/DDBJ databases">
        <title>Genomic Encyclopedia of Type Strains, Phase IV (KMG-IV): sequencing the most valuable type-strain genomes for metagenomic binning, comparative biology and taxonomic classification.</title>
        <authorList>
            <person name="Goeker M."/>
        </authorList>
    </citation>
    <scope>NUCLEOTIDE SEQUENCE [LARGE SCALE GENOMIC DNA]</scope>
    <source>
        <strain evidence="3 4">DSM 21153</strain>
    </source>
</reference>